<dbReference type="RefSeq" id="XP_013021387.1">
    <property type="nucleotide sequence ID" value="XM_013165933.1"/>
</dbReference>
<dbReference type="Pfam" id="PF04120">
    <property type="entry name" value="Iron_permease"/>
    <property type="match status" value="4"/>
</dbReference>
<dbReference type="InterPro" id="IPR007251">
    <property type="entry name" value="Iron_permease_Fet4"/>
</dbReference>
<dbReference type="EMBL" id="KE546988">
    <property type="protein sequence ID" value="EPY53128.1"/>
    <property type="molecule type" value="Genomic_DNA"/>
</dbReference>
<dbReference type="GeneID" id="25037986"/>
<feature type="transmembrane region" description="Helical" evidence="1">
    <location>
        <begin position="231"/>
        <end position="259"/>
    </location>
</feature>
<dbReference type="Proteomes" id="UP000015464">
    <property type="component" value="Unassembled WGS sequence"/>
</dbReference>
<dbReference type="OMA" id="WQVVMQD"/>
<keyword evidence="1" id="KW-1133">Transmembrane helix</keyword>
<dbReference type="STRING" id="653667.S9VZN7"/>
<evidence type="ECO:0000256" key="1">
    <source>
        <dbReference type="SAM" id="Phobius"/>
    </source>
</evidence>
<feature type="transmembrane region" description="Helical" evidence="1">
    <location>
        <begin position="491"/>
        <end position="510"/>
    </location>
</feature>
<dbReference type="eggNOG" id="ENOG502QRCK">
    <property type="taxonomic scope" value="Eukaryota"/>
</dbReference>
<gene>
    <name evidence="2" type="ORF">SPOG_03669</name>
</gene>
<organism evidence="2 3">
    <name type="scientific">Schizosaccharomyces cryophilus (strain OY26 / ATCC MYA-4695 / CBS 11777 / NBRC 106824 / NRRL Y48691)</name>
    <name type="common">Fission yeast</name>
    <dbReference type="NCBI Taxonomy" id="653667"/>
    <lineage>
        <taxon>Eukaryota</taxon>
        <taxon>Fungi</taxon>
        <taxon>Dikarya</taxon>
        <taxon>Ascomycota</taxon>
        <taxon>Taphrinomycotina</taxon>
        <taxon>Schizosaccharomycetes</taxon>
        <taxon>Schizosaccharomycetales</taxon>
        <taxon>Schizosaccharomycetaceae</taxon>
        <taxon>Schizosaccharomyces</taxon>
    </lineage>
</organism>
<feature type="transmembrane region" description="Helical" evidence="1">
    <location>
        <begin position="346"/>
        <end position="368"/>
    </location>
</feature>
<name>S9VZN7_SCHCR</name>
<dbReference type="HOGENOM" id="CLU_028340_0_0_1"/>
<dbReference type="GO" id="GO:0055085">
    <property type="term" value="P:transmembrane transport"/>
    <property type="evidence" value="ECO:0007669"/>
    <property type="project" value="InterPro"/>
</dbReference>
<proteinExistence type="predicted"/>
<reference evidence="2 3" key="1">
    <citation type="journal article" date="2011" name="Science">
        <title>Comparative functional genomics of the fission yeasts.</title>
        <authorList>
            <person name="Rhind N."/>
            <person name="Chen Z."/>
            <person name="Yassour M."/>
            <person name="Thompson D.A."/>
            <person name="Haas B.J."/>
            <person name="Habib N."/>
            <person name="Wapinski I."/>
            <person name="Roy S."/>
            <person name="Lin M.F."/>
            <person name="Heiman D.I."/>
            <person name="Young S.K."/>
            <person name="Furuya K."/>
            <person name="Guo Y."/>
            <person name="Pidoux A."/>
            <person name="Chen H.M."/>
            <person name="Robbertse B."/>
            <person name="Goldberg J.M."/>
            <person name="Aoki K."/>
            <person name="Bayne E.H."/>
            <person name="Berlin A.M."/>
            <person name="Desjardins C.A."/>
            <person name="Dobbs E."/>
            <person name="Dukaj L."/>
            <person name="Fan L."/>
            <person name="FitzGerald M.G."/>
            <person name="French C."/>
            <person name="Gujja S."/>
            <person name="Hansen K."/>
            <person name="Keifenheim D."/>
            <person name="Levin J.Z."/>
            <person name="Mosher R.A."/>
            <person name="Mueller C.A."/>
            <person name="Pfiffner J."/>
            <person name="Priest M."/>
            <person name="Russ C."/>
            <person name="Smialowska A."/>
            <person name="Swoboda P."/>
            <person name="Sykes S.M."/>
            <person name="Vaughn M."/>
            <person name="Vengrova S."/>
            <person name="Yoder R."/>
            <person name="Zeng Q."/>
            <person name="Allshire R."/>
            <person name="Baulcombe D."/>
            <person name="Birren B.W."/>
            <person name="Brown W."/>
            <person name="Ekwall K."/>
            <person name="Kellis M."/>
            <person name="Leatherwood J."/>
            <person name="Levin H."/>
            <person name="Margalit H."/>
            <person name="Martienssen R."/>
            <person name="Nieduszynski C.A."/>
            <person name="Spatafora J.W."/>
            <person name="Friedman N."/>
            <person name="Dalgaard J.Z."/>
            <person name="Baumann P."/>
            <person name="Niki H."/>
            <person name="Regev A."/>
            <person name="Nusbaum C."/>
        </authorList>
    </citation>
    <scope>NUCLEOTIDE SEQUENCE [LARGE SCALE GENOMIC DNA]</scope>
    <source>
        <strain evidence="3">OY26 / ATCC MYA-4695 / CBS 11777 / NBRC 106824 / NRRL Y48691</strain>
    </source>
</reference>
<keyword evidence="3" id="KW-1185">Reference proteome</keyword>
<accession>S9VZN7</accession>
<protein>
    <submittedName>
        <fullName evidence="2">Iron/zinc ion transporter</fullName>
    </submittedName>
</protein>
<keyword evidence="1" id="KW-0812">Transmembrane</keyword>
<dbReference type="OrthoDB" id="2224262at2759"/>
<evidence type="ECO:0000313" key="3">
    <source>
        <dbReference type="Proteomes" id="UP000015464"/>
    </source>
</evidence>
<feature type="transmembrane region" description="Helical" evidence="1">
    <location>
        <begin position="380"/>
        <end position="399"/>
    </location>
</feature>
<feature type="transmembrane region" description="Helical" evidence="1">
    <location>
        <begin position="459"/>
        <end position="479"/>
    </location>
</feature>
<sequence length="544" mass="61446">MSALPSLIAETKLDEKAVTGAYHLEPSSYPSFFKKCVQAIQSPGKQHNICSSAPTQQVFEDEKFLRSSSSLEGLSAEYKVKYGTNGAIVEYENIRDYIDQKRPNLTGRIFDKITSLAGTSFVFILTLIILIIWAIVGGIYHGPDNWQIVMQDGGSIQCYISDTLLMRQQQNQHSQLTTMIAQLRSRLRTIRRLIGPILQGKTVASAPIKDQDLRDDVGDARKLPTENWFDLVCNYVSLIIGSVYFFLIFWIGIFIWIGFGKKLNWSDEWQLYINTATAVELTFTSVFLQNVRHRHMKYISRCVSSIFHIDAALEEALRRQSGDRQTNPVIEIEAEKVSHGSRIIDYYADLVGSGVGAMISATVFIVWLAIGNVMHWNSNWWLIIGTYTGLIGFLDGFVLRNVYFRENNHVKIHLQTLIDEECSLFQSLDLPLPHDSEITLNKSFAYKLSSFIGHICSQAYSVFVAVIIIVCLVVAAGALKFNETAQLFCNTPTMIIEGALLIVLIEAHNFTNMKNRIKFRQIHLRHLALMQVMVGDGYSTSESV</sequence>
<feature type="transmembrane region" description="Helical" evidence="1">
    <location>
        <begin position="271"/>
        <end position="291"/>
    </location>
</feature>
<feature type="transmembrane region" description="Helical" evidence="1">
    <location>
        <begin position="121"/>
        <end position="140"/>
    </location>
</feature>
<keyword evidence="1" id="KW-0472">Membrane</keyword>
<evidence type="ECO:0000313" key="2">
    <source>
        <dbReference type="EMBL" id="EPY53128.1"/>
    </source>
</evidence>
<dbReference type="AlphaFoldDB" id="S9VZN7"/>